<reference evidence="6" key="1">
    <citation type="submission" date="2016-09" db="EMBL/GenBank/DDBJ databases">
        <authorList>
            <person name="Koehorst J."/>
        </authorList>
    </citation>
    <scope>NUCLEOTIDE SEQUENCE [LARGE SCALE GENOMIC DNA]</scope>
</reference>
<proteinExistence type="predicted"/>
<dbReference type="EMBL" id="LT629973">
    <property type="protein sequence ID" value="SEH77579.1"/>
    <property type="molecule type" value="Genomic_DNA"/>
</dbReference>
<feature type="domain" description="NADH:quinone oxidoreductase/Mrp antiporter transmembrane" evidence="4">
    <location>
        <begin position="115"/>
        <end position="397"/>
    </location>
</feature>
<feature type="transmembrane region" description="Helical" evidence="3">
    <location>
        <begin position="239"/>
        <end position="255"/>
    </location>
</feature>
<gene>
    <name evidence="5" type="ORF">PYTT_0657</name>
</gene>
<dbReference type="GO" id="GO:0012505">
    <property type="term" value="C:endomembrane system"/>
    <property type="evidence" value="ECO:0007669"/>
    <property type="project" value="UniProtKB-SubCell"/>
</dbReference>
<comment type="subcellular location">
    <subcellularLocation>
        <location evidence="1">Endomembrane system</location>
        <topology evidence="1">Multi-pass membrane protein</topology>
    </subcellularLocation>
    <subcellularLocation>
        <location evidence="2">Membrane</location>
        <topology evidence="2">Multi-pass membrane protein</topology>
    </subcellularLocation>
</comment>
<feature type="transmembrane region" description="Helical" evidence="3">
    <location>
        <begin position="151"/>
        <end position="175"/>
    </location>
</feature>
<dbReference type="InterPro" id="IPR003918">
    <property type="entry name" value="NADH_UbQ_OxRdtase"/>
</dbReference>
<dbReference type="GO" id="GO:0003954">
    <property type="term" value="F:NADH dehydrogenase activity"/>
    <property type="evidence" value="ECO:0007669"/>
    <property type="project" value="TreeGrafter"/>
</dbReference>
<dbReference type="Pfam" id="PF00361">
    <property type="entry name" value="Proton_antipo_M"/>
    <property type="match status" value="1"/>
</dbReference>
<sequence>MLIWLILIPMLAAALIGLAKAPARPTAILSAVLTLGLGIWAVSGFDAADTSFWTQIGGVSLQLTLAPALAKIMLILTLLVTFATVLGTKAPEGSKASWYNSALLISAGATGAFLSDNIIAFFSFHELALIPTFVMIGFFGRGDRRTIAWKATLYLGAASMVLLVGLILLGSQLGYTFSGIAASVAAGAPLEYGHAIAGLLLVGFGTLVSLFPFHSWAAPAYASAPTPVAMMHAGVLKKFGLYGLFMFASVLGNKIDIFAGWNNLLLICLLGNIIWVGYVTVNQKRLDYLLGNSSVMHMGYIFLAFAALVAANGHNEWAVKGAALLMLAHGISIALLFLFCGQIESQTRTLEIGALGGLGGKLPVMAFLFGLAGMASIGLPGLANFPGELCIFFSGFADWSASDITKCCLGLGPVQIATIVALWGLVISAIYMLRAYRNIFQGDLSRASDRAAGLTASDRAAAIFLAAMLVLFGMYPASILGFFA</sequence>
<dbReference type="GO" id="GO:0015990">
    <property type="term" value="P:electron transport coupled proton transport"/>
    <property type="evidence" value="ECO:0007669"/>
    <property type="project" value="TreeGrafter"/>
</dbReference>
<evidence type="ECO:0000313" key="6">
    <source>
        <dbReference type="Proteomes" id="UP000176204"/>
    </source>
</evidence>
<dbReference type="RefSeq" id="WP_067777005.1">
    <property type="nucleotide sequence ID" value="NZ_LIGX01000032.1"/>
</dbReference>
<dbReference type="PATRIC" id="fig|1679444.3.peg.1034"/>
<feature type="transmembrane region" description="Helical" evidence="3">
    <location>
        <begin position="317"/>
        <end position="341"/>
    </location>
</feature>
<feature type="transmembrane region" description="Helical" evidence="3">
    <location>
        <begin position="195"/>
        <end position="218"/>
    </location>
</feature>
<evidence type="ECO:0000259" key="4">
    <source>
        <dbReference type="Pfam" id="PF00361"/>
    </source>
</evidence>
<dbReference type="Proteomes" id="UP000176204">
    <property type="component" value="Chromosome I"/>
</dbReference>
<evidence type="ECO:0000313" key="5">
    <source>
        <dbReference type="EMBL" id="SEH77579.1"/>
    </source>
</evidence>
<dbReference type="GO" id="GO:0016020">
    <property type="term" value="C:membrane"/>
    <property type="evidence" value="ECO:0007669"/>
    <property type="project" value="UniProtKB-SubCell"/>
</dbReference>
<dbReference type="InterPro" id="IPR001750">
    <property type="entry name" value="ND/Mrp_TM"/>
</dbReference>
<keyword evidence="3" id="KW-0472">Membrane</keyword>
<evidence type="ECO:0000256" key="2">
    <source>
        <dbReference type="RuleBase" id="RU000320"/>
    </source>
</evidence>
<dbReference type="OrthoDB" id="9807568at2"/>
<feature type="transmembrane region" description="Helical" evidence="3">
    <location>
        <begin position="416"/>
        <end position="436"/>
    </location>
</feature>
<dbReference type="KEGG" id="agl:PYTT_0657"/>
<feature type="transmembrane region" description="Helical" evidence="3">
    <location>
        <begin position="68"/>
        <end position="86"/>
    </location>
</feature>
<keyword evidence="2 3" id="KW-0812">Transmembrane</keyword>
<dbReference type="PRINTS" id="PR01437">
    <property type="entry name" value="NUOXDRDTASE4"/>
</dbReference>
<keyword evidence="6" id="KW-1185">Reference proteome</keyword>
<dbReference type="PANTHER" id="PTHR43507">
    <property type="entry name" value="NADH-UBIQUINONE OXIDOREDUCTASE CHAIN 4"/>
    <property type="match status" value="1"/>
</dbReference>
<feature type="transmembrane region" description="Helical" evidence="3">
    <location>
        <begin position="460"/>
        <end position="483"/>
    </location>
</feature>
<dbReference type="GO" id="GO:0048039">
    <property type="term" value="F:ubiquinone binding"/>
    <property type="evidence" value="ECO:0007669"/>
    <property type="project" value="TreeGrafter"/>
</dbReference>
<keyword evidence="3" id="KW-1133">Transmembrane helix</keyword>
<protein>
    <submittedName>
        <fullName evidence="5">Proton-conducting membrane transporter</fullName>
    </submittedName>
</protein>
<feature type="transmembrane region" description="Helical" evidence="3">
    <location>
        <begin position="261"/>
        <end position="281"/>
    </location>
</feature>
<accession>A0A1C7PAQ1</accession>
<feature type="transmembrane region" description="Helical" evidence="3">
    <location>
        <begin position="288"/>
        <end position="311"/>
    </location>
</feature>
<feature type="transmembrane region" description="Helical" evidence="3">
    <location>
        <begin position="362"/>
        <end position="383"/>
    </location>
</feature>
<dbReference type="GO" id="GO:0042773">
    <property type="term" value="P:ATP synthesis coupled electron transport"/>
    <property type="evidence" value="ECO:0007669"/>
    <property type="project" value="InterPro"/>
</dbReference>
<evidence type="ECO:0000256" key="1">
    <source>
        <dbReference type="ARBA" id="ARBA00004127"/>
    </source>
</evidence>
<dbReference type="PANTHER" id="PTHR43507:SF4">
    <property type="entry name" value="PROTON-TRANSLOCATING NADH-QUINONE OXIDOREDUCTASE, CHAIN M"/>
    <property type="match status" value="1"/>
</dbReference>
<feature type="transmembrane region" description="Helical" evidence="3">
    <location>
        <begin position="120"/>
        <end position="139"/>
    </location>
</feature>
<dbReference type="AlphaFoldDB" id="A0A1C7PAQ1"/>
<name>A0A1C7PAQ1_9BACT</name>
<organism evidence="5 6">
    <name type="scientific">Akkermansia glycaniphila</name>
    <dbReference type="NCBI Taxonomy" id="1679444"/>
    <lineage>
        <taxon>Bacteria</taxon>
        <taxon>Pseudomonadati</taxon>
        <taxon>Verrucomicrobiota</taxon>
        <taxon>Verrucomicrobiia</taxon>
        <taxon>Verrucomicrobiales</taxon>
        <taxon>Akkermansiaceae</taxon>
        <taxon>Akkermansia</taxon>
    </lineage>
</organism>
<dbReference type="GO" id="GO:0008137">
    <property type="term" value="F:NADH dehydrogenase (ubiquinone) activity"/>
    <property type="evidence" value="ECO:0007669"/>
    <property type="project" value="InterPro"/>
</dbReference>
<dbReference type="STRING" id="1679444.PYTT_0657"/>
<evidence type="ECO:0000256" key="3">
    <source>
        <dbReference type="SAM" id="Phobius"/>
    </source>
</evidence>